<dbReference type="PANTHER" id="PTHR12419:SF10">
    <property type="entry name" value="DEUBIQUITINASE OTUD6B"/>
    <property type="match status" value="1"/>
</dbReference>
<dbReference type="GO" id="GO:0004843">
    <property type="term" value="F:cysteine-type deubiquitinase activity"/>
    <property type="evidence" value="ECO:0007669"/>
    <property type="project" value="TreeGrafter"/>
</dbReference>
<protein>
    <recommendedName>
        <fullName evidence="2">OTU domain-containing protein</fullName>
    </recommendedName>
</protein>
<evidence type="ECO:0000256" key="1">
    <source>
        <dbReference type="SAM" id="MobiDB-lite"/>
    </source>
</evidence>
<dbReference type="SUPFAM" id="SSF54001">
    <property type="entry name" value="Cysteine proteinases"/>
    <property type="match status" value="1"/>
</dbReference>
<accession>A0A284QV54</accession>
<dbReference type="STRING" id="47428.A0A284QV54"/>
<name>A0A284QV54_ARMOS</name>
<dbReference type="PROSITE" id="PS50802">
    <property type="entry name" value="OTU"/>
    <property type="match status" value="1"/>
</dbReference>
<dbReference type="OrthoDB" id="415023at2759"/>
<dbReference type="InterPro" id="IPR038765">
    <property type="entry name" value="Papain-like_cys_pep_sf"/>
</dbReference>
<reference evidence="4" key="1">
    <citation type="journal article" date="2017" name="Nat. Ecol. Evol.">
        <title>Genome expansion and lineage-specific genetic innovations in the forest pathogenic fungi Armillaria.</title>
        <authorList>
            <person name="Sipos G."/>
            <person name="Prasanna A.N."/>
            <person name="Walter M.C."/>
            <person name="O'Connor E."/>
            <person name="Balint B."/>
            <person name="Krizsan K."/>
            <person name="Kiss B."/>
            <person name="Hess J."/>
            <person name="Varga T."/>
            <person name="Slot J."/>
            <person name="Riley R."/>
            <person name="Boka B."/>
            <person name="Rigling D."/>
            <person name="Barry K."/>
            <person name="Lee J."/>
            <person name="Mihaltcheva S."/>
            <person name="LaButti K."/>
            <person name="Lipzen A."/>
            <person name="Waldron R."/>
            <person name="Moloney N.M."/>
            <person name="Sperisen C."/>
            <person name="Kredics L."/>
            <person name="Vagvoelgyi C."/>
            <person name="Patrignani A."/>
            <person name="Fitzpatrick D."/>
            <person name="Nagy I."/>
            <person name="Doyle S."/>
            <person name="Anderson J.B."/>
            <person name="Grigoriev I.V."/>
            <person name="Gueldener U."/>
            <person name="Muensterkoetter M."/>
            <person name="Nagy L.G."/>
        </authorList>
    </citation>
    <scope>NUCLEOTIDE SEQUENCE [LARGE SCALE GENOMIC DNA]</scope>
    <source>
        <strain evidence="4">C18/9</strain>
    </source>
</reference>
<feature type="domain" description="OTU" evidence="2">
    <location>
        <begin position="134"/>
        <end position="292"/>
    </location>
</feature>
<dbReference type="Proteomes" id="UP000219338">
    <property type="component" value="Unassembled WGS sequence"/>
</dbReference>
<feature type="compositionally biased region" description="Basic residues" evidence="1">
    <location>
        <begin position="1"/>
        <end position="11"/>
    </location>
</feature>
<evidence type="ECO:0000313" key="3">
    <source>
        <dbReference type="EMBL" id="SJL00350.1"/>
    </source>
</evidence>
<dbReference type="OMA" id="YELGAHY"/>
<dbReference type="GO" id="GO:0016579">
    <property type="term" value="P:protein deubiquitination"/>
    <property type="evidence" value="ECO:0007669"/>
    <property type="project" value="TreeGrafter"/>
</dbReference>
<evidence type="ECO:0000259" key="2">
    <source>
        <dbReference type="PROSITE" id="PS50802"/>
    </source>
</evidence>
<proteinExistence type="predicted"/>
<organism evidence="3 4">
    <name type="scientific">Armillaria ostoyae</name>
    <name type="common">Armillaria root rot fungus</name>
    <dbReference type="NCBI Taxonomy" id="47428"/>
    <lineage>
        <taxon>Eukaryota</taxon>
        <taxon>Fungi</taxon>
        <taxon>Dikarya</taxon>
        <taxon>Basidiomycota</taxon>
        <taxon>Agaricomycotina</taxon>
        <taxon>Agaricomycetes</taxon>
        <taxon>Agaricomycetidae</taxon>
        <taxon>Agaricales</taxon>
        <taxon>Marasmiineae</taxon>
        <taxon>Physalacriaceae</taxon>
        <taxon>Armillaria</taxon>
    </lineage>
</organism>
<keyword evidence="4" id="KW-1185">Reference proteome</keyword>
<dbReference type="InterPro" id="IPR050704">
    <property type="entry name" value="Peptidase_C85-like"/>
</dbReference>
<feature type="region of interest" description="Disordered" evidence="1">
    <location>
        <begin position="1"/>
        <end position="29"/>
    </location>
</feature>
<gene>
    <name evidence="3" type="ORF">ARMOST_03663</name>
</gene>
<dbReference type="Gene3D" id="3.90.70.80">
    <property type="match status" value="1"/>
</dbReference>
<dbReference type="EMBL" id="FUEG01000002">
    <property type="protein sequence ID" value="SJL00350.1"/>
    <property type="molecule type" value="Genomic_DNA"/>
</dbReference>
<dbReference type="PANTHER" id="PTHR12419">
    <property type="entry name" value="OTU DOMAIN CONTAINING PROTEIN"/>
    <property type="match status" value="1"/>
</dbReference>
<dbReference type="InterPro" id="IPR003323">
    <property type="entry name" value="OTU_dom"/>
</dbReference>
<dbReference type="CDD" id="cd22748">
    <property type="entry name" value="OTU_OTUD6-like"/>
    <property type="match status" value="1"/>
</dbReference>
<dbReference type="Pfam" id="PF02338">
    <property type="entry name" value="OTU"/>
    <property type="match status" value="1"/>
</dbReference>
<evidence type="ECO:0000313" key="4">
    <source>
        <dbReference type="Proteomes" id="UP000219338"/>
    </source>
</evidence>
<dbReference type="AlphaFoldDB" id="A0A284QV54"/>
<sequence>MAGPRKSKLRKAGNGLLPPPPPPEVDDDDLMNDLMAQLDSRDGTVRAESAAVLQDMTLEKDIVKEEKSQGKRPKDRFKERQVGPFFSSTAPAHNAWKARKAATLANSFSPDDPEASRQLELEARQEEESIKRVCTELKINPDGHCLFSAVADQLSLLGILPPVQANYVTVRLAASNYMLSHPDDFLPFLPSTSGEDAAGSYDEGLISPREFEQYCTTIRDTGAWGGEPEILALSRAFNVPIHVVQGGTPPIVVHNPNGGPREDDLIVKHAVRISYHRRMYGLGEHYNSLRPSSGLTKMSRVIENILS</sequence>